<dbReference type="OrthoDB" id="72359at2759"/>
<gene>
    <name evidence="2" type="ORF">SDRG_09114</name>
</gene>
<evidence type="ECO:0000313" key="2">
    <source>
        <dbReference type="EMBL" id="EQC33126.1"/>
    </source>
</evidence>
<dbReference type="GeneID" id="19949841"/>
<dbReference type="InParanoid" id="T0QEF6"/>
<dbReference type="VEuPathDB" id="FungiDB:SDRG_09114"/>
<sequence>MSTTMVPTTTTKKTVTWATTTVHEFELGHNPCSVPSTGGPGLGLMGKPISTHTTSVADRLGSPRSHEELYLAPMKRIERLRDLGFSIDEIAVFCIETNQARTERHESEQEYIQQMRQQQYEAQLMRQHMMQLEVQRQRQLYLQMHYQLQYQSQLPMRPRASSSSSSSSRDIVEPKVASRRDIHVIDNKRRRLSVEAMLN</sequence>
<keyword evidence="3" id="KW-1185">Reference proteome</keyword>
<feature type="region of interest" description="Disordered" evidence="1">
    <location>
        <begin position="153"/>
        <end position="175"/>
    </location>
</feature>
<evidence type="ECO:0000313" key="3">
    <source>
        <dbReference type="Proteomes" id="UP000030762"/>
    </source>
</evidence>
<dbReference type="InterPro" id="IPR009061">
    <property type="entry name" value="DNA-bd_dom_put_sf"/>
</dbReference>
<dbReference type="Proteomes" id="UP000030762">
    <property type="component" value="Unassembled WGS sequence"/>
</dbReference>
<dbReference type="SUPFAM" id="SSF46955">
    <property type="entry name" value="Putative DNA-binding domain"/>
    <property type="match status" value="1"/>
</dbReference>
<evidence type="ECO:0000256" key="1">
    <source>
        <dbReference type="SAM" id="MobiDB-lite"/>
    </source>
</evidence>
<dbReference type="RefSeq" id="XP_008613249.1">
    <property type="nucleotide sequence ID" value="XM_008615027.1"/>
</dbReference>
<name>T0QEF6_SAPDV</name>
<proteinExistence type="predicted"/>
<protein>
    <submittedName>
        <fullName evidence="2">Uncharacterized protein</fullName>
    </submittedName>
</protein>
<accession>T0QEF6</accession>
<dbReference type="AlphaFoldDB" id="T0QEF6"/>
<dbReference type="EMBL" id="JH767160">
    <property type="protein sequence ID" value="EQC33126.1"/>
    <property type="molecule type" value="Genomic_DNA"/>
</dbReference>
<dbReference type="eggNOG" id="ENOG502S6EA">
    <property type="taxonomic scope" value="Eukaryota"/>
</dbReference>
<dbReference type="OMA" id="HESEQEY"/>
<reference evidence="2 3" key="1">
    <citation type="submission" date="2012-04" db="EMBL/GenBank/DDBJ databases">
        <title>The Genome Sequence of Saprolegnia declina VS20.</title>
        <authorList>
            <consortium name="The Broad Institute Genome Sequencing Platform"/>
            <person name="Russ C."/>
            <person name="Nusbaum C."/>
            <person name="Tyler B."/>
            <person name="van West P."/>
            <person name="Dieguez-Uribeondo J."/>
            <person name="de Bruijn I."/>
            <person name="Tripathy S."/>
            <person name="Jiang R."/>
            <person name="Young S.K."/>
            <person name="Zeng Q."/>
            <person name="Gargeya S."/>
            <person name="Fitzgerald M."/>
            <person name="Haas B."/>
            <person name="Abouelleil A."/>
            <person name="Alvarado L."/>
            <person name="Arachchi H.M."/>
            <person name="Berlin A."/>
            <person name="Chapman S.B."/>
            <person name="Goldberg J."/>
            <person name="Griggs A."/>
            <person name="Gujja S."/>
            <person name="Hansen M."/>
            <person name="Howarth C."/>
            <person name="Imamovic A."/>
            <person name="Larimer J."/>
            <person name="McCowen C."/>
            <person name="Montmayeur A."/>
            <person name="Murphy C."/>
            <person name="Neiman D."/>
            <person name="Pearson M."/>
            <person name="Priest M."/>
            <person name="Roberts A."/>
            <person name="Saif S."/>
            <person name="Shea T."/>
            <person name="Sisk P."/>
            <person name="Sykes S."/>
            <person name="Wortman J."/>
            <person name="Nusbaum C."/>
            <person name="Birren B."/>
        </authorList>
    </citation>
    <scope>NUCLEOTIDE SEQUENCE [LARGE SCALE GENOMIC DNA]</scope>
    <source>
        <strain evidence="2 3">VS20</strain>
    </source>
</reference>
<organism evidence="2 3">
    <name type="scientific">Saprolegnia diclina (strain VS20)</name>
    <dbReference type="NCBI Taxonomy" id="1156394"/>
    <lineage>
        <taxon>Eukaryota</taxon>
        <taxon>Sar</taxon>
        <taxon>Stramenopiles</taxon>
        <taxon>Oomycota</taxon>
        <taxon>Saprolegniomycetes</taxon>
        <taxon>Saprolegniales</taxon>
        <taxon>Saprolegniaceae</taxon>
        <taxon>Saprolegnia</taxon>
    </lineage>
</organism>